<dbReference type="Gene3D" id="3.40.1690.10">
    <property type="entry name" value="secretion proteins EscU"/>
    <property type="match status" value="1"/>
</dbReference>
<feature type="transmembrane region" description="Helical" evidence="13">
    <location>
        <begin position="191"/>
        <end position="214"/>
    </location>
</feature>
<comment type="function">
    <text evidence="12 13">Required for formation of the rod structure in the basal body of the flagellar apparatus. Together with FliI and FliH, may constitute the export apparatus of flagellin.</text>
</comment>
<evidence type="ECO:0000256" key="11">
    <source>
        <dbReference type="ARBA" id="ARBA00023225"/>
    </source>
</evidence>
<dbReference type="GO" id="GO:0005886">
    <property type="term" value="C:plasma membrane"/>
    <property type="evidence" value="ECO:0007669"/>
    <property type="project" value="UniProtKB-SubCell"/>
</dbReference>
<evidence type="ECO:0000256" key="5">
    <source>
        <dbReference type="ARBA" id="ARBA00022475"/>
    </source>
</evidence>
<evidence type="ECO:0000256" key="3">
    <source>
        <dbReference type="ARBA" id="ARBA00021622"/>
    </source>
</evidence>
<dbReference type="NCBIfam" id="TIGR00328">
    <property type="entry name" value="flhB"/>
    <property type="match status" value="1"/>
</dbReference>
<evidence type="ECO:0000256" key="7">
    <source>
        <dbReference type="ARBA" id="ARBA00022795"/>
    </source>
</evidence>
<dbReference type="InterPro" id="IPR006136">
    <property type="entry name" value="FlhB"/>
</dbReference>
<feature type="transmembrane region" description="Helical" evidence="13">
    <location>
        <begin position="87"/>
        <end position="109"/>
    </location>
</feature>
<evidence type="ECO:0000313" key="16">
    <source>
        <dbReference type="Proteomes" id="UP000602124"/>
    </source>
</evidence>
<keyword evidence="15" id="KW-0282">Flagellum</keyword>
<dbReference type="EMBL" id="JAEKMH010000001">
    <property type="protein sequence ID" value="MBJ3783940.1"/>
    <property type="molecule type" value="Genomic_DNA"/>
</dbReference>
<dbReference type="FunFam" id="3.40.1690.10:FF:000001">
    <property type="entry name" value="Flagellar biosynthetic protein FlhB"/>
    <property type="match status" value="1"/>
</dbReference>
<accession>A0A934IVU6</accession>
<dbReference type="SUPFAM" id="SSF160544">
    <property type="entry name" value="EscU C-terminal domain-like"/>
    <property type="match status" value="1"/>
</dbReference>
<keyword evidence="15" id="KW-0969">Cilium</keyword>
<evidence type="ECO:0000256" key="14">
    <source>
        <dbReference type="SAM" id="MobiDB-lite"/>
    </source>
</evidence>
<comment type="caution">
    <text evidence="15">The sequence shown here is derived from an EMBL/GenBank/DDBJ whole genome shotgun (WGS) entry which is preliminary data.</text>
</comment>
<keyword evidence="7 13" id="KW-1005">Bacterial flagellum biogenesis</keyword>
<dbReference type="GO" id="GO:0009306">
    <property type="term" value="P:protein secretion"/>
    <property type="evidence" value="ECO:0007669"/>
    <property type="project" value="InterPro"/>
</dbReference>
<evidence type="ECO:0000256" key="4">
    <source>
        <dbReference type="ARBA" id="ARBA00022448"/>
    </source>
</evidence>
<dbReference type="Proteomes" id="UP000602124">
    <property type="component" value="Unassembled WGS sequence"/>
</dbReference>
<dbReference type="Gene3D" id="6.10.250.2080">
    <property type="match status" value="1"/>
</dbReference>
<feature type="region of interest" description="Disordered" evidence="14">
    <location>
        <begin position="1"/>
        <end position="26"/>
    </location>
</feature>
<evidence type="ECO:0000256" key="2">
    <source>
        <dbReference type="ARBA" id="ARBA00010690"/>
    </source>
</evidence>
<dbReference type="PANTHER" id="PTHR30531:SF12">
    <property type="entry name" value="FLAGELLAR BIOSYNTHETIC PROTEIN FLHB"/>
    <property type="match status" value="1"/>
</dbReference>
<keyword evidence="15" id="KW-0966">Cell projection</keyword>
<dbReference type="PANTHER" id="PTHR30531">
    <property type="entry name" value="FLAGELLAR BIOSYNTHETIC PROTEIN FLHB"/>
    <property type="match status" value="1"/>
</dbReference>
<gene>
    <name evidence="13 15" type="primary">flhB</name>
    <name evidence="15" type="ORF">JEQ47_04325</name>
</gene>
<dbReference type="GO" id="GO:0044780">
    <property type="term" value="P:bacterial-type flagellum assembly"/>
    <property type="evidence" value="ECO:0007669"/>
    <property type="project" value="InterPro"/>
</dbReference>
<keyword evidence="9 13" id="KW-1133">Transmembrane helix</keyword>
<sequence length="362" mass="40092">MSDDAPDQESKTEDPSQKKLDDAHKKGDVAKSQEVTTWFMLLGSAIVFAMLSPWASTEMSQSLSLIFANADQIDVEGSGFTDFFNGLAFSLIGVATIPLLVLFVCGILANLVQHRPVWSVEPITPKFSKISPIGGFKRLFSADALVNFGKGLVKIAVVGAVVVAICWPERDRLDTMMTADPIMILMDFQEIGIKIFMGVLAVVTAIAAADFFYMRQKWWKRQMMTVQETREEYKQMEGDPHVKGRLRQLRQERSRKRMMAAVPDATVVITNPTHFAVALKYDKNMAAPKCVAKGADAIAFRIRELAKENDVPIVENPPLARALFASVDIDETIPGEHFKAVAEVIGFVMRLKRPGGGWRPSA</sequence>
<evidence type="ECO:0000256" key="6">
    <source>
        <dbReference type="ARBA" id="ARBA00022692"/>
    </source>
</evidence>
<evidence type="ECO:0000256" key="1">
    <source>
        <dbReference type="ARBA" id="ARBA00004651"/>
    </source>
</evidence>
<dbReference type="InterPro" id="IPR006135">
    <property type="entry name" value="T3SS_substrate_exporter"/>
</dbReference>
<dbReference type="PRINTS" id="PR00950">
    <property type="entry name" value="TYPE3IMSPROT"/>
</dbReference>
<evidence type="ECO:0000256" key="9">
    <source>
        <dbReference type="ARBA" id="ARBA00022989"/>
    </source>
</evidence>
<evidence type="ECO:0000256" key="12">
    <source>
        <dbReference type="ARBA" id="ARBA00025078"/>
    </source>
</evidence>
<keyword evidence="6 13" id="KW-0812">Transmembrane</keyword>
<dbReference type="Pfam" id="PF01312">
    <property type="entry name" value="Bac_export_2"/>
    <property type="match status" value="1"/>
</dbReference>
<reference evidence="15" key="1">
    <citation type="submission" date="2020-12" db="EMBL/GenBank/DDBJ databases">
        <title>Devosia sp. MSA67 isolated from Mo River.</title>
        <authorList>
            <person name="Ma F."/>
            <person name="Zi Z."/>
        </authorList>
    </citation>
    <scope>NUCLEOTIDE SEQUENCE</scope>
    <source>
        <strain evidence="15">MSA67</strain>
    </source>
</reference>
<name>A0A934IVU6_9HYPH</name>
<feature type="transmembrane region" description="Helical" evidence="13">
    <location>
        <begin position="145"/>
        <end position="167"/>
    </location>
</feature>
<comment type="subcellular location">
    <subcellularLocation>
        <location evidence="1">Cell membrane</location>
        <topology evidence="1">Multi-pass membrane protein</topology>
    </subcellularLocation>
</comment>
<dbReference type="AlphaFoldDB" id="A0A934IVU6"/>
<keyword evidence="5 13" id="KW-1003">Cell membrane</keyword>
<keyword evidence="11 13" id="KW-1006">Bacterial flagellum protein export</keyword>
<evidence type="ECO:0000313" key="15">
    <source>
        <dbReference type="EMBL" id="MBJ3783940.1"/>
    </source>
</evidence>
<organism evidence="15 16">
    <name type="scientific">Devosia sediminis</name>
    <dbReference type="NCBI Taxonomy" id="2798801"/>
    <lineage>
        <taxon>Bacteria</taxon>
        <taxon>Pseudomonadati</taxon>
        <taxon>Pseudomonadota</taxon>
        <taxon>Alphaproteobacteria</taxon>
        <taxon>Hyphomicrobiales</taxon>
        <taxon>Devosiaceae</taxon>
        <taxon>Devosia</taxon>
    </lineage>
</organism>
<proteinExistence type="inferred from homology"/>
<keyword evidence="16" id="KW-1185">Reference proteome</keyword>
<keyword evidence="8 13" id="KW-0653">Protein transport</keyword>
<evidence type="ECO:0000256" key="8">
    <source>
        <dbReference type="ARBA" id="ARBA00022927"/>
    </source>
</evidence>
<evidence type="ECO:0000256" key="13">
    <source>
        <dbReference type="RuleBase" id="RU364091"/>
    </source>
</evidence>
<feature type="compositionally biased region" description="Basic and acidic residues" evidence="14">
    <location>
        <begin position="8"/>
        <end position="26"/>
    </location>
</feature>
<dbReference type="InterPro" id="IPR029025">
    <property type="entry name" value="T3SS_substrate_exporter_C"/>
</dbReference>
<protein>
    <recommendedName>
        <fullName evidence="3 13">Flagellar biosynthetic protein FlhB</fullName>
    </recommendedName>
</protein>
<feature type="transmembrane region" description="Helical" evidence="13">
    <location>
        <begin position="35"/>
        <end position="55"/>
    </location>
</feature>
<keyword evidence="10 13" id="KW-0472">Membrane</keyword>
<evidence type="ECO:0000256" key="10">
    <source>
        <dbReference type="ARBA" id="ARBA00023136"/>
    </source>
</evidence>
<dbReference type="RefSeq" id="WP_198875149.1">
    <property type="nucleotide sequence ID" value="NZ_JAEKMH010000001.1"/>
</dbReference>
<keyword evidence="4 13" id="KW-0813">Transport</keyword>
<comment type="similarity">
    <text evidence="2 13">Belongs to the type III secretion exporter family.</text>
</comment>